<name>A0A6J5MZU7_9CAUD</name>
<reference evidence="2" key="1">
    <citation type="submission" date="2020-04" db="EMBL/GenBank/DDBJ databases">
        <authorList>
            <person name="Chiriac C."/>
            <person name="Salcher M."/>
            <person name="Ghai R."/>
            <person name="Kavagutti S V."/>
        </authorList>
    </citation>
    <scope>NUCLEOTIDE SEQUENCE</scope>
</reference>
<sequence length="119" mass="13202">MVEVNGYDDTERKLEAIMSALSQVQTMVSNNQKTLSDNNQHLSNIASSNNTIAGYLGDMRDKLLNTVLGKEIVPVNVAQEMLKQQRDAYNSILKFFGIMFGAVAVALIGIKYFAPQLFQ</sequence>
<keyword evidence="1" id="KW-0472">Membrane</keyword>
<evidence type="ECO:0000256" key="1">
    <source>
        <dbReference type="SAM" id="Phobius"/>
    </source>
</evidence>
<dbReference type="EMBL" id="LR796555">
    <property type="protein sequence ID" value="CAB4151527.1"/>
    <property type="molecule type" value="Genomic_DNA"/>
</dbReference>
<organism evidence="2">
    <name type="scientific">uncultured Caudovirales phage</name>
    <dbReference type="NCBI Taxonomy" id="2100421"/>
    <lineage>
        <taxon>Viruses</taxon>
        <taxon>Duplodnaviria</taxon>
        <taxon>Heunggongvirae</taxon>
        <taxon>Uroviricota</taxon>
        <taxon>Caudoviricetes</taxon>
        <taxon>Peduoviridae</taxon>
        <taxon>Maltschvirus</taxon>
        <taxon>Maltschvirus maltsch</taxon>
    </lineage>
</organism>
<proteinExistence type="predicted"/>
<keyword evidence="1" id="KW-1133">Transmembrane helix</keyword>
<keyword evidence="1" id="KW-0812">Transmembrane</keyword>
<protein>
    <submittedName>
        <fullName evidence="2">Uncharacterized protein</fullName>
    </submittedName>
</protein>
<accession>A0A6J5MZU7</accession>
<gene>
    <name evidence="2" type="ORF">UFOVP591_22</name>
</gene>
<evidence type="ECO:0000313" key="2">
    <source>
        <dbReference type="EMBL" id="CAB4151527.1"/>
    </source>
</evidence>
<feature type="transmembrane region" description="Helical" evidence="1">
    <location>
        <begin position="92"/>
        <end position="114"/>
    </location>
</feature>